<evidence type="ECO:0000256" key="7">
    <source>
        <dbReference type="ARBA" id="ARBA00047472"/>
    </source>
</evidence>
<feature type="domain" description="YjeF C-terminal" evidence="9">
    <location>
        <begin position="65"/>
        <end position="345"/>
    </location>
</feature>
<evidence type="ECO:0000256" key="3">
    <source>
        <dbReference type="ARBA" id="ARBA00022840"/>
    </source>
</evidence>
<evidence type="ECO:0000256" key="6">
    <source>
        <dbReference type="ARBA" id="ARBA00023239"/>
    </source>
</evidence>
<dbReference type="NCBIfam" id="TIGR00196">
    <property type="entry name" value="yjeF_cterm"/>
    <property type="match status" value="1"/>
</dbReference>
<accession>A0A6I8T3J2</accession>
<evidence type="ECO:0000256" key="1">
    <source>
        <dbReference type="ARBA" id="ARBA00022553"/>
    </source>
</evidence>
<keyword evidence="11" id="KW-1185">Reference proteome</keyword>
<dbReference type="EnsemblMetazoa" id="AAEL000673-RA">
    <property type="protein sequence ID" value="AAEL000673-PA"/>
    <property type="gene ID" value="AAEL000673"/>
</dbReference>
<evidence type="ECO:0000256" key="2">
    <source>
        <dbReference type="ARBA" id="ARBA00022741"/>
    </source>
</evidence>
<feature type="binding site" evidence="8">
    <location>
        <begin position="270"/>
        <end position="279"/>
    </location>
    <ligand>
        <name>ATP</name>
        <dbReference type="ChEBI" id="CHEBI:30616"/>
    </ligand>
</feature>
<feature type="binding site" evidence="8">
    <location>
        <position position="165"/>
    </location>
    <ligand>
        <name>(6S)-NADPHX</name>
        <dbReference type="ChEBI" id="CHEBI:64076"/>
    </ligand>
</feature>
<evidence type="ECO:0000256" key="8">
    <source>
        <dbReference type="HAMAP-Rule" id="MF_03157"/>
    </source>
</evidence>
<evidence type="ECO:0000256" key="5">
    <source>
        <dbReference type="ARBA" id="ARBA00023027"/>
    </source>
</evidence>
<feature type="binding site" evidence="8">
    <location>
        <position position="280"/>
    </location>
    <ligand>
        <name>(6S)-NADPHX</name>
        <dbReference type="ChEBI" id="CHEBI:64076"/>
    </ligand>
</feature>
<keyword evidence="4" id="KW-0521">NADP</keyword>
<dbReference type="InterPro" id="IPR000631">
    <property type="entry name" value="CARKD"/>
</dbReference>
<dbReference type="PANTHER" id="PTHR12592:SF0">
    <property type="entry name" value="ATP-DEPENDENT (S)-NAD(P)H-HYDRATE DEHYDRATASE"/>
    <property type="match status" value="1"/>
</dbReference>
<keyword evidence="2 8" id="KW-0547">Nucleotide-binding</keyword>
<dbReference type="Pfam" id="PF01256">
    <property type="entry name" value="Carb_kinase"/>
    <property type="match status" value="1"/>
</dbReference>
<evidence type="ECO:0000256" key="4">
    <source>
        <dbReference type="ARBA" id="ARBA00022857"/>
    </source>
</evidence>
<reference evidence="10" key="2">
    <citation type="submission" date="2020-05" db="UniProtKB">
        <authorList>
            <consortium name="EnsemblMetazoa"/>
        </authorList>
    </citation>
    <scope>IDENTIFICATION</scope>
    <source>
        <strain evidence="10">LVP_AGWG</strain>
    </source>
</reference>
<dbReference type="PROSITE" id="PS51383">
    <property type="entry name" value="YJEF_C_3"/>
    <property type="match status" value="1"/>
</dbReference>
<dbReference type="GO" id="GO:0046496">
    <property type="term" value="P:nicotinamide nucleotide metabolic process"/>
    <property type="evidence" value="ECO:0007669"/>
    <property type="project" value="UniProtKB-UniRule"/>
</dbReference>
<comment type="catalytic activity">
    <reaction evidence="7 8">
        <text>(6S)-NADPHX + ATP = ADP + phosphate + NADPH + H(+)</text>
        <dbReference type="Rhea" id="RHEA:32231"/>
        <dbReference type="ChEBI" id="CHEBI:15378"/>
        <dbReference type="ChEBI" id="CHEBI:30616"/>
        <dbReference type="ChEBI" id="CHEBI:43474"/>
        <dbReference type="ChEBI" id="CHEBI:57783"/>
        <dbReference type="ChEBI" id="CHEBI:64076"/>
        <dbReference type="ChEBI" id="CHEBI:456216"/>
        <dbReference type="EC" id="4.2.1.93"/>
    </reaction>
</comment>
<feature type="binding site" evidence="8">
    <location>
        <begin position="249"/>
        <end position="253"/>
    </location>
    <ligand>
        <name>ATP</name>
        <dbReference type="ChEBI" id="CHEBI:30616"/>
    </ligand>
</feature>
<dbReference type="EC" id="4.2.1.93" evidence="8"/>
<evidence type="ECO:0000259" key="9">
    <source>
        <dbReference type="PROSITE" id="PS51383"/>
    </source>
</evidence>
<keyword evidence="5 8" id="KW-0520">NAD</keyword>
<protein>
    <recommendedName>
        <fullName evidence="8">ATP-dependent (S)-NAD(P)H-hydrate dehydratase</fullName>
        <ecNumber evidence="8">4.2.1.93</ecNumber>
    </recommendedName>
    <alternativeName>
        <fullName evidence="8">ATP-dependent NAD(P)HX dehydratase</fullName>
    </alternativeName>
</protein>
<dbReference type="Proteomes" id="UP000008820">
    <property type="component" value="Chromosome 3"/>
</dbReference>
<evidence type="ECO:0000313" key="11">
    <source>
        <dbReference type="Proteomes" id="UP000008820"/>
    </source>
</evidence>
<reference evidence="10 11" key="1">
    <citation type="submission" date="2017-06" db="EMBL/GenBank/DDBJ databases">
        <title>Aedes aegypti genome working group (AGWG) sequencing and assembly.</title>
        <authorList>
            <consortium name="Aedes aegypti Genome Working Group (AGWG)"/>
            <person name="Matthews B.J."/>
        </authorList>
    </citation>
    <scope>NUCLEOTIDE SEQUENCE [LARGE SCALE GENOMIC DNA]</scope>
    <source>
        <strain evidence="10 11">LVP_AGWG</strain>
    </source>
</reference>
<dbReference type="InterPro" id="IPR029056">
    <property type="entry name" value="Ribokinase-like"/>
</dbReference>
<keyword evidence="1 8" id="KW-0597">Phosphoprotein</keyword>
<proteinExistence type="inferred from homology"/>
<keyword evidence="3 8" id="KW-0067">ATP-binding</keyword>
<feature type="binding site" evidence="8">
    <location>
        <begin position="218"/>
        <end position="224"/>
    </location>
    <ligand>
        <name>(6S)-NADPHX</name>
        <dbReference type="ChEBI" id="CHEBI:64076"/>
    </ligand>
</feature>
<dbReference type="PANTHER" id="PTHR12592">
    <property type="entry name" value="ATP-DEPENDENT (S)-NAD(P)H-HYDRATE DEHYDRATASE FAMILY MEMBER"/>
    <property type="match status" value="1"/>
</dbReference>
<dbReference type="GO" id="GO:0005524">
    <property type="term" value="F:ATP binding"/>
    <property type="evidence" value="ECO:0007669"/>
    <property type="project" value="UniProtKB-KW"/>
</dbReference>
<dbReference type="Gene3D" id="3.40.1190.20">
    <property type="match status" value="1"/>
</dbReference>
<keyword evidence="6 8" id="KW-0456">Lyase</keyword>
<comment type="cofactor">
    <cofactor evidence="8">
        <name>Mg(2+)</name>
        <dbReference type="ChEBI" id="CHEBI:18420"/>
    </cofactor>
</comment>
<dbReference type="SUPFAM" id="SSF53613">
    <property type="entry name" value="Ribokinase-like"/>
    <property type="match status" value="1"/>
</dbReference>
<comment type="catalytic activity">
    <reaction evidence="8">
        <text>(6S)-NADHX + ATP = ADP + phosphate + NADH + H(+)</text>
        <dbReference type="Rhea" id="RHEA:19017"/>
        <dbReference type="ChEBI" id="CHEBI:15378"/>
        <dbReference type="ChEBI" id="CHEBI:30616"/>
        <dbReference type="ChEBI" id="CHEBI:43474"/>
        <dbReference type="ChEBI" id="CHEBI:57945"/>
        <dbReference type="ChEBI" id="CHEBI:64074"/>
        <dbReference type="ChEBI" id="CHEBI:456216"/>
        <dbReference type="EC" id="4.2.1.93"/>
    </reaction>
</comment>
<organism evidence="10 11">
    <name type="scientific">Aedes aegypti</name>
    <name type="common">Yellowfever mosquito</name>
    <name type="synonym">Culex aegypti</name>
    <dbReference type="NCBI Taxonomy" id="7159"/>
    <lineage>
        <taxon>Eukaryota</taxon>
        <taxon>Metazoa</taxon>
        <taxon>Ecdysozoa</taxon>
        <taxon>Arthropoda</taxon>
        <taxon>Hexapoda</taxon>
        <taxon>Insecta</taxon>
        <taxon>Pterygota</taxon>
        <taxon>Neoptera</taxon>
        <taxon>Endopterygota</taxon>
        <taxon>Diptera</taxon>
        <taxon>Nematocera</taxon>
        <taxon>Culicoidea</taxon>
        <taxon>Culicidae</taxon>
        <taxon>Culicinae</taxon>
        <taxon>Aedini</taxon>
        <taxon>Aedes</taxon>
        <taxon>Stegomyia</taxon>
    </lineage>
</organism>
<sequence>MIVSFVRSECYHNLAIQTQMVLKLFLSKRPIFLHPHCVSSSCRNLDTTTRLSRRIATMSENKSPLLERARNIVPHLETHRHKGQAGRIGIVGGSLEYTGAPYFAAISALKVGADLVHVFCPQAAAQVIKSYSPELIVHPLLDSNDATMQIEPWLERLHVLVIGPGLGRDRLILQTVSELIKICRQLQKPLVIDADGLFLITHDISLVKDYYGVILTPNAIEFCRLFGNDRDRIMQTLEKLGRGVTVIEKGLNDRIYDSLTLEKYECPQGGSGRRCGGQGDLLAGALATFYFWALECKQEISPAVVACFAASYLTKNCNTYAFKAKGRSMTCTDMIEQIHNVFDDIFEHKKE</sequence>
<dbReference type="GO" id="GO:0047453">
    <property type="term" value="F:ATP-dependent NAD(P)H-hydrate dehydratase activity"/>
    <property type="evidence" value="ECO:0007669"/>
    <property type="project" value="UniProtKB-UniRule"/>
</dbReference>
<gene>
    <name evidence="10" type="primary">5565418</name>
</gene>
<dbReference type="AlphaFoldDB" id="A0A6I8T3J2"/>
<evidence type="ECO:0000313" key="10">
    <source>
        <dbReference type="EnsemblMetazoa" id="AAEL000673-PA"/>
    </source>
</evidence>
<dbReference type="OrthoDB" id="8110916at2759"/>
<dbReference type="CDD" id="cd01171">
    <property type="entry name" value="YXKO-related"/>
    <property type="match status" value="1"/>
</dbReference>
<comment type="function">
    <text evidence="8">Catalyzes the dehydration of the S-form of NAD(P)HX at the expense of ATP, which is converted to ADP. Together with NAD(P)HX epimerase, which catalyzes the epimerization of the S- and R-forms, the enzyme allows the repair of both epimers of NAD(P)HX, a damaged form of NAD(P)H that is a result of enzymatic or heat-dependent hydration.</text>
</comment>
<dbReference type="GO" id="GO:0110051">
    <property type="term" value="P:metabolite repair"/>
    <property type="evidence" value="ECO:0007669"/>
    <property type="project" value="TreeGrafter"/>
</dbReference>
<name>A0A6I8T3J2_AEDAE</name>
<dbReference type="FunFam" id="3.40.1190.20:FF:000023">
    <property type="entry name" value="ATP-dependent (S)-NAD(P)H-hydrate dehydratase"/>
    <property type="match status" value="1"/>
</dbReference>
<dbReference type="HAMAP" id="MF_01965">
    <property type="entry name" value="NADHX_dehydratase"/>
    <property type="match status" value="1"/>
</dbReference>
<comment type="similarity">
    <text evidence="8">Belongs to the NnrD/CARKD family.</text>
</comment>